<dbReference type="EMBL" id="SMAK01000001">
    <property type="protein sequence ID" value="TCT13385.1"/>
    <property type="molecule type" value="Genomic_DNA"/>
</dbReference>
<dbReference type="InterPro" id="IPR000673">
    <property type="entry name" value="Sig_transdc_resp-reg_Me-estase"/>
</dbReference>
<feature type="active site" evidence="4 5">
    <location>
        <position position="172"/>
    </location>
</feature>
<dbReference type="CDD" id="cd17541">
    <property type="entry name" value="REC_CheB-like"/>
    <property type="match status" value="1"/>
</dbReference>
<evidence type="ECO:0000256" key="6">
    <source>
        <dbReference type="PROSITE-ProRule" id="PRU00169"/>
    </source>
</evidence>
<dbReference type="PROSITE" id="PS50110">
    <property type="entry name" value="RESPONSE_REGULATORY"/>
    <property type="match status" value="1"/>
</dbReference>
<comment type="similarity">
    <text evidence="4">Belongs to the CheB family.</text>
</comment>
<comment type="catalytic activity">
    <reaction evidence="4">
        <text>L-glutaminyl-[protein] + H2O = L-glutamyl-[protein] + NH4(+)</text>
        <dbReference type="Rhea" id="RHEA:16441"/>
        <dbReference type="Rhea" id="RHEA-COMP:10207"/>
        <dbReference type="Rhea" id="RHEA-COMP:10208"/>
        <dbReference type="ChEBI" id="CHEBI:15377"/>
        <dbReference type="ChEBI" id="CHEBI:28938"/>
        <dbReference type="ChEBI" id="CHEBI:29973"/>
        <dbReference type="ChEBI" id="CHEBI:30011"/>
        <dbReference type="EC" id="3.5.1.44"/>
    </reaction>
</comment>
<dbReference type="Proteomes" id="UP000295678">
    <property type="component" value="Unassembled WGS sequence"/>
</dbReference>
<dbReference type="OrthoDB" id="9793421at2"/>
<evidence type="ECO:0000256" key="3">
    <source>
        <dbReference type="ARBA" id="ARBA00048267"/>
    </source>
</evidence>
<evidence type="ECO:0000256" key="4">
    <source>
        <dbReference type="HAMAP-Rule" id="MF_00099"/>
    </source>
</evidence>
<dbReference type="InterPro" id="IPR001789">
    <property type="entry name" value="Sig_transdc_resp-reg_receiver"/>
</dbReference>
<keyword evidence="4 6" id="KW-0597">Phosphoprotein</keyword>
<comment type="subcellular location">
    <subcellularLocation>
        <location evidence="4">Cytoplasm</location>
    </subcellularLocation>
</comment>
<evidence type="ECO:0000256" key="1">
    <source>
        <dbReference type="ARBA" id="ARBA00022500"/>
    </source>
</evidence>
<keyword evidence="1 4" id="KW-0145">Chemotaxis</keyword>
<keyword evidence="2 4" id="KW-0378">Hydrolase</keyword>
<dbReference type="GO" id="GO:0005737">
    <property type="term" value="C:cytoplasm"/>
    <property type="evidence" value="ECO:0007669"/>
    <property type="project" value="UniProtKB-SubCell"/>
</dbReference>
<name>A0A4R3MH93_9HYPH</name>
<protein>
    <recommendedName>
        <fullName evidence="4">Protein-glutamate methylesterase/protein-glutamine glutaminase</fullName>
        <ecNumber evidence="4">3.1.1.61</ecNumber>
        <ecNumber evidence="4">3.5.1.44</ecNumber>
    </recommendedName>
</protein>
<dbReference type="Pfam" id="PF00072">
    <property type="entry name" value="Response_reg"/>
    <property type="match status" value="1"/>
</dbReference>
<dbReference type="SUPFAM" id="SSF52738">
    <property type="entry name" value="Methylesterase CheB, C-terminal domain"/>
    <property type="match status" value="1"/>
</dbReference>
<evidence type="ECO:0000259" key="8">
    <source>
        <dbReference type="PROSITE" id="PS50122"/>
    </source>
</evidence>
<dbReference type="PIRSF" id="PIRSF000876">
    <property type="entry name" value="RR_chemtxs_CheB"/>
    <property type="match status" value="1"/>
</dbReference>
<evidence type="ECO:0000256" key="5">
    <source>
        <dbReference type="PROSITE-ProRule" id="PRU00050"/>
    </source>
</evidence>
<dbReference type="NCBIfam" id="NF001965">
    <property type="entry name" value="PRK00742.1"/>
    <property type="match status" value="1"/>
</dbReference>
<dbReference type="Pfam" id="PF01339">
    <property type="entry name" value="CheB_methylest"/>
    <property type="match status" value="1"/>
</dbReference>
<dbReference type="GO" id="GO:0006935">
    <property type="term" value="P:chemotaxis"/>
    <property type="evidence" value="ECO:0007669"/>
    <property type="project" value="UniProtKB-UniRule"/>
</dbReference>
<dbReference type="EC" id="3.5.1.44" evidence="4"/>
<dbReference type="EC" id="3.1.1.61" evidence="4"/>
<feature type="modified residue" description="4-aspartylphosphate" evidence="4 6">
    <location>
        <position position="50"/>
    </location>
</feature>
<dbReference type="PANTHER" id="PTHR42872:SF3">
    <property type="entry name" value="PROTEIN-GLUTAMATE METHYLESTERASE_PROTEIN-GLUTAMINE GLUTAMINASE 1"/>
    <property type="match status" value="1"/>
</dbReference>
<dbReference type="InterPro" id="IPR011006">
    <property type="entry name" value="CheY-like_superfamily"/>
</dbReference>
<proteinExistence type="inferred from homology"/>
<dbReference type="PANTHER" id="PTHR42872">
    <property type="entry name" value="PROTEIN-GLUTAMATE METHYLESTERASE/PROTEIN-GLUTAMINE GLUTAMINASE"/>
    <property type="match status" value="1"/>
</dbReference>
<keyword evidence="4" id="KW-0963">Cytoplasm</keyword>
<dbReference type="GO" id="GO:0050568">
    <property type="term" value="F:protein-glutamine glutaminase activity"/>
    <property type="evidence" value="ECO:0007669"/>
    <property type="project" value="UniProtKB-UniRule"/>
</dbReference>
<comment type="PTM">
    <text evidence="4">Phosphorylated by CheA. Phosphorylation of the N-terminal regulatory domain activates the methylesterase activity.</text>
</comment>
<gene>
    <name evidence="4" type="primary">cheB</name>
    <name evidence="9" type="ORF">EDC22_101250</name>
</gene>
<dbReference type="Gene3D" id="3.40.50.180">
    <property type="entry name" value="Methylesterase CheB, C-terminal domain"/>
    <property type="match status" value="1"/>
</dbReference>
<dbReference type="GO" id="GO:0000156">
    <property type="term" value="F:phosphorelay response regulator activity"/>
    <property type="evidence" value="ECO:0007669"/>
    <property type="project" value="InterPro"/>
</dbReference>
<comment type="function">
    <text evidence="4">Involved in chemotaxis. Part of a chemotaxis signal transduction system that modulates chemotaxis in response to various stimuli. Catalyzes the demethylation of specific methylglutamate residues introduced into the chemoreceptors (methyl-accepting chemotaxis proteins or MCP) by CheR. Also mediates the irreversible deamidation of specific glutamine residues to glutamic acid.</text>
</comment>
<reference evidence="9 10" key="1">
    <citation type="submission" date="2019-03" db="EMBL/GenBank/DDBJ databases">
        <title>Genomic Encyclopedia of Type Strains, Phase IV (KMG-IV): sequencing the most valuable type-strain genomes for metagenomic binning, comparative biology and taxonomic classification.</title>
        <authorList>
            <person name="Goeker M."/>
        </authorList>
    </citation>
    <scope>NUCLEOTIDE SEQUENCE [LARGE SCALE GENOMIC DNA]</scope>
    <source>
        <strain evidence="9 10">DSM 19345</strain>
    </source>
</reference>
<dbReference type="InterPro" id="IPR035909">
    <property type="entry name" value="CheB_C"/>
</dbReference>
<comment type="caution">
    <text evidence="9">The sequence shown here is derived from an EMBL/GenBank/DDBJ whole genome shotgun (WGS) entry which is preliminary data.</text>
</comment>
<evidence type="ECO:0000259" key="7">
    <source>
        <dbReference type="PROSITE" id="PS50110"/>
    </source>
</evidence>
<evidence type="ECO:0000256" key="2">
    <source>
        <dbReference type="ARBA" id="ARBA00022801"/>
    </source>
</evidence>
<dbReference type="PROSITE" id="PS50122">
    <property type="entry name" value="CHEB"/>
    <property type="match status" value="1"/>
</dbReference>
<feature type="active site" evidence="4 5">
    <location>
        <position position="200"/>
    </location>
</feature>
<keyword evidence="10" id="KW-1185">Reference proteome</keyword>
<dbReference type="Gene3D" id="3.40.50.2300">
    <property type="match status" value="1"/>
</dbReference>
<dbReference type="SMART" id="SM00448">
    <property type="entry name" value="REC"/>
    <property type="match status" value="1"/>
</dbReference>
<feature type="domain" description="CheB-type methylesterase" evidence="8">
    <location>
        <begin position="158"/>
        <end position="348"/>
    </location>
</feature>
<dbReference type="RefSeq" id="WP_132804777.1">
    <property type="nucleotide sequence ID" value="NZ_SMAK01000001.1"/>
</dbReference>
<dbReference type="SUPFAM" id="SSF52172">
    <property type="entry name" value="CheY-like"/>
    <property type="match status" value="1"/>
</dbReference>
<accession>A0A4R3MH93</accession>
<dbReference type="InterPro" id="IPR008248">
    <property type="entry name" value="CheB-like"/>
</dbReference>
<feature type="domain" description="Response regulatory" evidence="7">
    <location>
        <begin position="1"/>
        <end position="117"/>
    </location>
</feature>
<dbReference type="CDD" id="cd16432">
    <property type="entry name" value="CheB_Rec"/>
    <property type="match status" value="1"/>
</dbReference>
<feature type="active site" evidence="4 5">
    <location>
        <position position="295"/>
    </location>
</feature>
<sequence length="355" mass="36936">MVVDDSAVVRGLVSRWLAEAPDIEVVSLQRNGRAAVEAIDETNPDIVILDIEMPEMDGMTALPLILRKKPGIPVVVASTLTRRNAEISLKALSLGARDYLPKPEGQHGLVSADDFRQQLLAKIRALGMPRPGLARKTQAAQVSVPTPVRPDVAITLRPASSVRPRVLVIGSSTGGPPALTRLMEELGGKLGGIPVLITQHMPPTFTGILAEHIAKASGRPAAEGRDGEPIVAGRIYVAPGGHHMLVQGGAEPRIRLDDGPPVNFCRPAVDPLFSSAAAVYGPATLALVLTGMGQDGANGARSIATAGGTVLAQDEATSVVWGMPGATARAGVCSAVLPLDQIAGRVSQLLMGLRT</sequence>
<dbReference type="GO" id="GO:0008984">
    <property type="term" value="F:protein-glutamate methylesterase activity"/>
    <property type="evidence" value="ECO:0007669"/>
    <property type="project" value="UniProtKB-UniRule"/>
</dbReference>
<organism evidence="9 10">
    <name type="scientific">Tepidamorphus gemmatus</name>
    <dbReference type="NCBI Taxonomy" id="747076"/>
    <lineage>
        <taxon>Bacteria</taxon>
        <taxon>Pseudomonadati</taxon>
        <taxon>Pseudomonadota</taxon>
        <taxon>Alphaproteobacteria</taxon>
        <taxon>Hyphomicrobiales</taxon>
        <taxon>Tepidamorphaceae</taxon>
        <taxon>Tepidamorphus</taxon>
    </lineage>
</organism>
<comment type="catalytic activity">
    <reaction evidence="3 4">
        <text>[protein]-L-glutamate 5-O-methyl ester + H2O = L-glutamyl-[protein] + methanol + H(+)</text>
        <dbReference type="Rhea" id="RHEA:23236"/>
        <dbReference type="Rhea" id="RHEA-COMP:10208"/>
        <dbReference type="Rhea" id="RHEA-COMP:10311"/>
        <dbReference type="ChEBI" id="CHEBI:15377"/>
        <dbReference type="ChEBI" id="CHEBI:15378"/>
        <dbReference type="ChEBI" id="CHEBI:17790"/>
        <dbReference type="ChEBI" id="CHEBI:29973"/>
        <dbReference type="ChEBI" id="CHEBI:82795"/>
        <dbReference type="EC" id="3.1.1.61"/>
    </reaction>
</comment>
<evidence type="ECO:0000313" key="10">
    <source>
        <dbReference type="Proteomes" id="UP000295678"/>
    </source>
</evidence>
<comment type="domain">
    <text evidence="4">Contains a C-terminal catalytic domain, and an N-terminal region which modulates catalytic activity.</text>
</comment>
<evidence type="ECO:0000313" key="9">
    <source>
        <dbReference type="EMBL" id="TCT13385.1"/>
    </source>
</evidence>
<dbReference type="AlphaFoldDB" id="A0A4R3MH93"/>
<dbReference type="HAMAP" id="MF_00099">
    <property type="entry name" value="CheB_chemtxs"/>
    <property type="match status" value="1"/>
</dbReference>